<evidence type="ECO:0000313" key="2">
    <source>
        <dbReference type="Proteomes" id="UP000515125"/>
    </source>
</evidence>
<dbReference type="GeneID" id="113146677"/>
<evidence type="ECO:0000256" key="1">
    <source>
        <dbReference type="SAM" id="MobiDB-lite"/>
    </source>
</evidence>
<dbReference type="Gene3D" id="1.20.5.2050">
    <property type="match status" value="1"/>
</dbReference>
<proteinExistence type="predicted"/>
<gene>
    <name evidence="3" type="primary">LOC113146677</name>
</gene>
<organism evidence="2 3">
    <name type="scientific">Cyclospora cayetanensis</name>
    <dbReference type="NCBI Taxonomy" id="88456"/>
    <lineage>
        <taxon>Eukaryota</taxon>
        <taxon>Sar</taxon>
        <taxon>Alveolata</taxon>
        <taxon>Apicomplexa</taxon>
        <taxon>Conoidasida</taxon>
        <taxon>Coccidia</taxon>
        <taxon>Eucoccidiorida</taxon>
        <taxon>Eimeriorina</taxon>
        <taxon>Eimeriidae</taxon>
        <taxon>Cyclospora</taxon>
    </lineage>
</organism>
<dbReference type="Proteomes" id="UP000515125">
    <property type="component" value="Unplaced"/>
</dbReference>
<evidence type="ECO:0000313" key="3">
    <source>
        <dbReference type="RefSeq" id="XP_026190540.1"/>
    </source>
</evidence>
<dbReference type="RefSeq" id="XP_026190540.1">
    <property type="nucleotide sequence ID" value="XM_026334755.1"/>
</dbReference>
<name>A0A6P6RTU9_9EIME</name>
<dbReference type="OrthoDB" id="361126at2759"/>
<sequence length="426" mass="46374">MTKNLHVRSPPLPPLPPSPYIHERVRDWRSAGRIDFPDAPLAFISDSAAADSRGNRGLEGPWRQWWFGGGVMDLAFLAMLLLHRTACWGPSLLRGVSAPSGSTALFRSITRRVADCRAYSSSNTCIRKAIVADNDSSSHTARSRTGKEVSQHTPIEAAPPTDLSCSSSRVYKQPEGHIDVVFKWGIGNAFRAQNANRFRPVHAARPRKVSLPASYFDSPCFAVSFEALNEAWEVTFFENNKRSSKPFPIKKWGVFAAKKEAVAFADAMKSHRASVAAPGNAYSSLPKQLVCQTDFPYSPVSIDSLPCSSPSMRLVGRRVVWDGVTSTWVSLLQLDGRPSSRSFSAELHGFLKAKQLAEQAALTDAQPAWAALGGTSVGNLAAVTGLLPFPSSAPHSPQQEGREAAMARLAAAPQHPEKVTTKRTYH</sequence>
<keyword evidence="2" id="KW-1185">Reference proteome</keyword>
<protein>
    <submittedName>
        <fullName evidence="3">Uncharacterized protein LOC113146677</fullName>
    </submittedName>
</protein>
<reference evidence="3" key="1">
    <citation type="submission" date="2025-08" db="UniProtKB">
        <authorList>
            <consortium name="RefSeq"/>
        </authorList>
    </citation>
    <scope>IDENTIFICATION</scope>
</reference>
<dbReference type="AlphaFoldDB" id="A0A6P6RTU9"/>
<feature type="region of interest" description="Disordered" evidence="1">
    <location>
        <begin position="391"/>
        <end position="426"/>
    </location>
</feature>
<accession>A0A6P6RTU9</accession>
<feature type="region of interest" description="Disordered" evidence="1">
    <location>
        <begin position="136"/>
        <end position="163"/>
    </location>
</feature>